<protein>
    <recommendedName>
        <fullName evidence="3">Heterokaryon incompatibility domain-containing protein</fullName>
    </recommendedName>
</protein>
<accession>A0A2H3C100</accession>
<evidence type="ECO:0000313" key="1">
    <source>
        <dbReference type="EMBL" id="PBK70517.1"/>
    </source>
</evidence>
<sequence length="627" mass="71258">MSRLNEDTLAGMCSNFETGQSTGGFGPAHTAYTQPTREARKTRIILAPRCNNALNQYLGPHQFDIISNGSPPLCPRSRWPPCGQCRLESDPEFIERRKRDIAFASLPEVTISAQTEIGQAESSVIVPLQRKHTSKGPVISSSLADTPCGTLGILGFLDEVLTDLLEHCIAKDYNFGTAYAFLRPIWFKDWDTIQAELVRREEQERDERQKALIGTQIVNPHIPPRRVWDLYSNRVVPWWWIVWANHEQQSPLIPMSHAWMDEADCVKASTNINGFEWPVPIPKETNLNLIRIEMLNLGAEGGQSEDLHAEEWRLDRPTIGSVYDGRRVACYLNGLGRPLRLKTGYFDNEQCWFKRAWTLQEVGHTRIIAGDTPGGPLHAKPIDEYGNYETGILTRFHKQLGSLDHVSLRTFVALAEMQNRVSVYPADKIAGLAHIFKSSGIPAYYEIQVLEDAWTALVNRMHPRFRAHAFFLYPRPGDTCKQWRLSLNQVTTTPLPVDCDCYAEVYRDEVADDDWCEVRCIEQGFVRGLGGEDVNRRGELMVKGLDGTKHVFNVIATHQCPIPEGTYTLLGSNPESYHRTRSQHWAVGRRLPKHRFKKISVFAITDLVEVDRLMQLGVDEETTYHLV</sequence>
<proteinExistence type="predicted"/>
<reference evidence="2" key="1">
    <citation type="journal article" date="2017" name="Nat. Ecol. Evol.">
        <title>Genome expansion and lineage-specific genetic innovations in the forest pathogenic fungi Armillaria.</title>
        <authorList>
            <person name="Sipos G."/>
            <person name="Prasanna A.N."/>
            <person name="Walter M.C."/>
            <person name="O'Connor E."/>
            <person name="Balint B."/>
            <person name="Krizsan K."/>
            <person name="Kiss B."/>
            <person name="Hess J."/>
            <person name="Varga T."/>
            <person name="Slot J."/>
            <person name="Riley R."/>
            <person name="Boka B."/>
            <person name="Rigling D."/>
            <person name="Barry K."/>
            <person name="Lee J."/>
            <person name="Mihaltcheva S."/>
            <person name="LaButti K."/>
            <person name="Lipzen A."/>
            <person name="Waldron R."/>
            <person name="Moloney N.M."/>
            <person name="Sperisen C."/>
            <person name="Kredics L."/>
            <person name="Vagvoelgyi C."/>
            <person name="Patrignani A."/>
            <person name="Fitzpatrick D."/>
            <person name="Nagy I."/>
            <person name="Doyle S."/>
            <person name="Anderson J.B."/>
            <person name="Grigoriev I.V."/>
            <person name="Gueldener U."/>
            <person name="Muensterkoetter M."/>
            <person name="Nagy L.G."/>
        </authorList>
    </citation>
    <scope>NUCLEOTIDE SEQUENCE [LARGE SCALE GENOMIC DNA]</scope>
    <source>
        <strain evidence="2">28-4</strain>
    </source>
</reference>
<dbReference type="EMBL" id="KZ293426">
    <property type="protein sequence ID" value="PBK70517.1"/>
    <property type="molecule type" value="Genomic_DNA"/>
</dbReference>
<dbReference type="Proteomes" id="UP000218334">
    <property type="component" value="Unassembled WGS sequence"/>
</dbReference>
<dbReference type="AlphaFoldDB" id="A0A2H3C100"/>
<organism evidence="1 2">
    <name type="scientific">Armillaria solidipes</name>
    <dbReference type="NCBI Taxonomy" id="1076256"/>
    <lineage>
        <taxon>Eukaryota</taxon>
        <taxon>Fungi</taxon>
        <taxon>Dikarya</taxon>
        <taxon>Basidiomycota</taxon>
        <taxon>Agaricomycotina</taxon>
        <taxon>Agaricomycetes</taxon>
        <taxon>Agaricomycetidae</taxon>
        <taxon>Agaricales</taxon>
        <taxon>Marasmiineae</taxon>
        <taxon>Physalacriaceae</taxon>
        <taxon>Armillaria</taxon>
    </lineage>
</organism>
<gene>
    <name evidence="1" type="ORF">ARMSODRAFT_1003624</name>
</gene>
<evidence type="ECO:0000313" key="2">
    <source>
        <dbReference type="Proteomes" id="UP000218334"/>
    </source>
</evidence>
<evidence type="ECO:0008006" key="3">
    <source>
        <dbReference type="Google" id="ProtNLM"/>
    </source>
</evidence>
<keyword evidence="2" id="KW-1185">Reference proteome</keyword>
<name>A0A2H3C100_9AGAR</name>